<accession>A0A3N4M116</accession>
<sequence length="115" mass="12572">MVSFADNTSYAVVLHITYKCDVNDICGIQELTRNARAHCVNVVGHLYKRLSIMPSRKPLQALSVNIAAKIQTGSGGRLPPTGPKSTTRYGPKPKPLAQKVFHNRLGSNKASQEEL</sequence>
<feature type="region of interest" description="Disordered" evidence="1">
    <location>
        <begin position="72"/>
        <end position="115"/>
    </location>
</feature>
<proteinExistence type="predicted"/>
<dbReference type="AlphaFoldDB" id="A0A3N4M116"/>
<gene>
    <name evidence="2" type="ORF">L211DRAFT_833715</name>
</gene>
<dbReference type="EMBL" id="ML121529">
    <property type="protein sequence ID" value="RPB28727.1"/>
    <property type="molecule type" value="Genomic_DNA"/>
</dbReference>
<keyword evidence="3" id="KW-1185">Reference proteome</keyword>
<name>A0A3N4M116_9PEZI</name>
<organism evidence="2 3">
    <name type="scientific">Terfezia boudieri ATCC MYA-4762</name>
    <dbReference type="NCBI Taxonomy" id="1051890"/>
    <lineage>
        <taxon>Eukaryota</taxon>
        <taxon>Fungi</taxon>
        <taxon>Dikarya</taxon>
        <taxon>Ascomycota</taxon>
        <taxon>Pezizomycotina</taxon>
        <taxon>Pezizomycetes</taxon>
        <taxon>Pezizales</taxon>
        <taxon>Pezizaceae</taxon>
        <taxon>Terfezia</taxon>
    </lineage>
</organism>
<evidence type="ECO:0000313" key="2">
    <source>
        <dbReference type="EMBL" id="RPB28727.1"/>
    </source>
</evidence>
<protein>
    <submittedName>
        <fullName evidence="2">Uncharacterized protein</fullName>
    </submittedName>
</protein>
<evidence type="ECO:0000256" key="1">
    <source>
        <dbReference type="SAM" id="MobiDB-lite"/>
    </source>
</evidence>
<evidence type="ECO:0000313" key="3">
    <source>
        <dbReference type="Proteomes" id="UP000267821"/>
    </source>
</evidence>
<dbReference type="Proteomes" id="UP000267821">
    <property type="component" value="Unassembled WGS sequence"/>
</dbReference>
<reference evidence="2 3" key="1">
    <citation type="journal article" date="2018" name="Nat. Ecol. Evol.">
        <title>Pezizomycetes genomes reveal the molecular basis of ectomycorrhizal truffle lifestyle.</title>
        <authorList>
            <person name="Murat C."/>
            <person name="Payen T."/>
            <person name="Noel B."/>
            <person name="Kuo A."/>
            <person name="Morin E."/>
            <person name="Chen J."/>
            <person name="Kohler A."/>
            <person name="Krizsan K."/>
            <person name="Balestrini R."/>
            <person name="Da Silva C."/>
            <person name="Montanini B."/>
            <person name="Hainaut M."/>
            <person name="Levati E."/>
            <person name="Barry K.W."/>
            <person name="Belfiori B."/>
            <person name="Cichocki N."/>
            <person name="Clum A."/>
            <person name="Dockter R.B."/>
            <person name="Fauchery L."/>
            <person name="Guy J."/>
            <person name="Iotti M."/>
            <person name="Le Tacon F."/>
            <person name="Lindquist E.A."/>
            <person name="Lipzen A."/>
            <person name="Malagnac F."/>
            <person name="Mello A."/>
            <person name="Molinier V."/>
            <person name="Miyauchi S."/>
            <person name="Poulain J."/>
            <person name="Riccioni C."/>
            <person name="Rubini A."/>
            <person name="Sitrit Y."/>
            <person name="Splivallo R."/>
            <person name="Traeger S."/>
            <person name="Wang M."/>
            <person name="Zifcakova L."/>
            <person name="Wipf D."/>
            <person name="Zambonelli A."/>
            <person name="Paolocci F."/>
            <person name="Nowrousian M."/>
            <person name="Ottonello S."/>
            <person name="Baldrian P."/>
            <person name="Spatafora J.W."/>
            <person name="Henrissat B."/>
            <person name="Nagy L.G."/>
            <person name="Aury J.M."/>
            <person name="Wincker P."/>
            <person name="Grigoriev I.V."/>
            <person name="Bonfante P."/>
            <person name="Martin F.M."/>
        </authorList>
    </citation>
    <scope>NUCLEOTIDE SEQUENCE [LARGE SCALE GENOMIC DNA]</scope>
    <source>
        <strain evidence="2 3">ATCC MYA-4762</strain>
    </source>
</reference>
<dbReference type="InParanoid" id="A0A3N4M116"/>
<feature type="compositionally biased region" description="Polar residues" evidence="1">
    <location>
        <begin position="105"/>
        <end position="115"/>
    </location>
</feature>